<evidence type="ECO:0008006" key="5">
    <source>
        <dbReference type="Google" id="ProtNLM"/>
    </source>
</evidence>
<proteinExistence type="predicted"/>
<keyword evidence="2" id="KW-0732">Signal</keyword>
<dbReference type="EMBL" id="CARXXK010000003">
    <property type="protein sequence ID" value="CAI6363877.1"/>
    <property type="molecule type" value="Genomic_DNA"/>
</dbReference>
<evidence type="ECO:0000256" key="2">
    <source>
        <dbReference type="SAM" id="SignalP"/>
    </source>
</evidence>
<organism evidence="3 4">
    <name type="scientific">Macrosiphum euphorbiae</name>
    <name type="common">potato aphid</name>
    <dbReference type="NCBI Taxonomy" id="13131"/>
    <lineage>
        <taxon>Eukaryota</taxon>
        <taxon>Metazoa</taxon>
        <taxon>Ecdysozoa</taxon>
        <taxon>Arthropoda</taxon>
        <taxon>Hexapoda</taxon>
        <taxon>Insecta</taxon>
        <taxon>Pterygota</taxon>
        <taxon>Neoptera</taxon>
        <taxon>Paraneoptera</taxon>
        <taxon>Hemiptera</taxon>
        <taxon>Sternorrhyncha</taxon>
        <taxon>Aphidomorpha</taxon>
        <taxon>Aphidoidea</taxon>
        <taxon>Aphididae</taxon>
        <taxon>Macrosiphini</taxon>
        <taxon>Macrosiphum</taxon>
    </lineage>
</organism>
<feature type="signal peptide" evidence="2">
    <location>
        <begin position="1"/>
        <end position="27"/>
    </location>
</feature>
<keyword evidence="4" id="KW-1185">Reference proteome</keyword>
<comment type="caution">
    <text evidence="3">The sequence shown here is derived from an EMBL/GenBank/DDBJ whole genome shotgun (WGS) entry which is preliminary data.</text>
</comment>
<evidence type="ECO:0000256" key="1">
    <source>
        <dbReference type="SAM" id="MobiDB-lite"/>
    </source>
</evidence>
<reference evidence="3 4" key="1">
    <citation type="submission" date="2023-01" db="EMBL/GenBank/DDBJ databases">
        <authorList>
            <person name="Whitehead M."/>
        </authorList>
    </citation>
    <scope>NUCLEOTIDE SEQUENCE [LARGE SCALE GENOMIC DNA]</scope>
</reference>
<dbReference type="Proteomes" id="UP001160148">
    <property type="component" value="Unassembled WGS sequence"/>
</dbReference>
<dbReference type="AlphaFoldDB" id="A0AAV0X730"/>
<feature type="region of interest" description="Disordered" evidence="1">
    <location>
        <begin position="63"/>
        <end position="94"/>
    </location>
</feature>
<gene>
    <name evidence="3" type="ORF">MEUPH1_LOCUS18768</name>
</gene>
<accession>A0AAV0X730</accession>
<name>A0AAV0X730_9HEMI</name>
<protein>
    <recommendedName>
        <fullName evidence="5">Secreted protein</fullName>
    </recommendedName>
</protein>
<sequence>MRYFGGVCFFIVFVTALMGALQPRCRAHPVPVEGADSEDGYHFREDYPDALQITCTAPVRLTPCATGPADRKPRRRPADSSGTRCPRPAAASTR</sequence>
<evidence type="ECO:0000313" key="3">
    <source>
        <dbReference type="EMBL" id="CAI6363877.1"/>
    </source>
</evidence>
<feature type="chain" id="PRO_5043852525" description="Secreted protein" evidence="2">
    <location>
        <begin position="28"/>
        <end position="94"/>
    </location>
</feature>
<evidence type="ECO:0000313" key="4">
    <source>
        <dbReference type="Proteomes" id="UP001160148"/>
    </source>
</evidence>